<dbReference type="AlphaFoldDB" id="A0A2N8HFE3"/>
<gene>
    <name evidence="3" type="ORF">CXU22_03965</name>
</gene>
<feature type="compositionally biased region" description="Basic and acidic residues" evidence="1">
    <location>
        <begin position="307"/>
        <end position="350"/>
    </location>
</feature>
<keyword evidence="2" id="KW-0472">Membrane</keyword>
<feature type="region of interest" description="Disordered" evidence="1">
    <location>
        <begin position="258"/>
        <end position="350"/>
    </location>
</feature>
<feature type="compositionally biased region" description="Basic and acidic residues" evidence="1">
    <location>
        <begin position="268"/>
        <end position="279"/>
    </location>
</feature>
<dbReference type="Proteomes" id="UP000236000">
    <property type="component" value="Unassembled WGS sequence"/>
</dbReference>
<organism evidence="3 4">
    <name type="scientific">Akkermansia muciniphila</name>
    <dbReference type="NCBI Taxonomy" id="239935"/>
    <lineage>
        <taxon>Bacteria</taxon>
        <taxon>Pseudomonadati</taxon>
        <taxon>Verrucomicrobiota</taxon>
        <taxon>Verrucomicrobiia</taxon>
        <taxon>Verrucomicrobiales</taxon>
        <taxon>Akkermansiaceae</taxon>
        <taxon>Akkermansia</taxon>
    </lineage>
</organism>
<name>A0A2N8HFE3_9BACT</name>
<accession>A0A2N8HFE3</accession>
<proteinExistence type="predicted"/>
<comment type="caution">
    <text evidence="3">The sequence shown here is derived from an EMBL/GenBank/DDBJ whole genome shotgun (WGS) entry which is preliminary data.</text>
</comment>
<feature type="transmembrane region" description="Helical" evidence="2">
    <location>
        <begin position="37"/>
        <end position="57"/>
    </location>
</feature>
<feature type="transmembrane region" description="Helical" evidence="2">
    <location>
        <begin position="361"/>
        <end position="381"/>
    </location>
</feature>
<feature type="compositionally biased region" description="Acidic residues" evidence="1">
    <location>
        <begin position="284"/>
        <end position="299"/>
    </location>
</feature>
<evidence type="ECO:0000313" key="3">
    <source>
        <dbReference type="EMBL" id="PNC18955.1"/>
    </source>
</evidence>
<sequence length="386" mass="44045">MQPVFPPATVEGGLSFFCHVDKARPFLYFYPNHWNTLMRYVLLLLTILTAGFSVWYYQNRISPEGRELAARKTAMEQNAVALEKTISETRKKLDETQDATRTAEEAVEKFQQAYLDQKRQEQQEALDAAYRKSIADQQEEVAEHNQKIDQLRLRMNRQKENSKSAREELLQKRESMKTLLAKLADKQRSLQTELGQAERELSKNREDAKAKKKFSGAAPQKENIAGLQAQMNRIRAATAAINKKMRLLDAALEAQEENAGKQELQMQKAEEKLTEEKNKALAADDQEENTPPDMGDEELLAAAGYREQSKPVREALEKARKEEEQASRAYDEARAELRHSSRDEVKKLEKEEKDQASFRKLFTGGASVAGFLLLLFTVGAFRRSNG</sequence>
<feature type="compositionally biased region" description="Basic and acidic residues" evidence="1">
    <location>
        <begin position="196"/>
        <end position="209"/>
    </location>
</feature>
<feature type="region of interest" description="Disordered" evidence="1">
    <location>
        <begin position="191"/>
        <end position="219"/>
    </location>
</feature>
<dbReference type="EMBL" id="PJKA01000006">
    <property type="protein sequence ID" value="PNC18955.1"/>
    <property type="molecule type" value="Genomic_DNA"/>
</dbReference>
<evidence type="ECO:0008006" key="5">
    <source>
        <dbReference type="Google" id="ProtNLM"/>
    </source>
</evidence>
<evidence type="ECO:0000256" key="1">
    <source>
        <dbReference type="SAM" id="MobiDB-lite"/>
    </source>
</evidence>
<reference evidence="3 4" key="1">
    <citation type="journal article" date="2017" name="BMC Genomics">
        <title>Genome sequencing of 39 Akkermansia muciniphila isolates reveals its population structure, genomic and functional diverisity, and global distribution in mammalian gut microbiotas.</title>
        <authorList>
            <person name="Guo X."/>
            <person name="Li S."/>
            <person name="Zhang J."/>
            <person name="Wu F."/>
            <person name="Li X."/>
            <person name="Wu D."/>
            <person name="Zhang M."/>
            <person name="Ou Z."/>
            <person name="Jie Z."/>
            <person name="Yan Q."/>
            <person name="Li P."/>
            <person name="Yi J."/>
            <person name="Peng Y."/>
        </authorList>
    </citation>
    <scope>NUCLEOTIDE SEQUENCE [LARGE SCALE GENOMIC DNA]</scope>
    <source>
        <strain evidence="3 4">GP24</strain>
    </source>
</reference>
<keyword evidence="2" id="KW-1133">Transmembrane helix</keyword>
<protein>
    <recommendedName>
        <fullName evidence="5">Chromosome partition protein Smc</fullName>
    </recommendedName>
</protein>
<evidence type="ECO:0000256" key="2">
    <source>
        <dbReference type="SAM" id="Phobius"/>
    </source>
</evidence>
<keyword evidence="2" id="KW-0812">Transmembrane</keyword>
<evidence type="ECO:0000313" key="4">
    <source>
        <dbReference type="Proteomes" id="UP000236000"/>
    </source>
</evidence>